<dbReference type="InterPro" id="IPR051450">
    <property type="entry name" value="Gfo/Idh/MocA_Oxidoreductases"/>
</dbReference>
<sequence>MVRKAAARVMSAKRRQTPETCRVVNLILSLIPRAPSLQLASADSYEYGRGNVSPALPRILIVGAGSRGNAYARAVSESGQGIVAAIAEPIAFKRKLLGSKYIWGSKNSPSDGQEFEDWRAFLQWETNRRTDAAAGRQVPPGIDGIFICILDEQHAEVITALGHLAIHTLCEKPLATTLKDCLAISSAMSSQQGGQSAIFGIGHVLRYSPHNMLLRKLVLEDQIIGPILSMEHTEPVGNWHFSHSYVRCLFVEFSIRGNWRKESTTAPSLLTKSCHDIDFLLWMLCSPAPGTNHPPHVPASVASFGSLKQFQQSRKPASAGTATNCLRCPIEKTCTYSAPRIYYNNQLAKGNTDWPVNIVNPEIEACYNDHGKEAAKEMLFKTLEIDYDESTSPEEIHKRPWFGRCVWESENDVCDDQFVLLSWNDDPLPGTANAGLPCPDGNDPPARMAKTASFHMIAQTEKQCERRGRIYGEKGEISYDGTLITIYDFSTGQFQHHHPHRPGGGHGGGDYGLATQFLKAINAVKSKEMSIEEAQTTHLGCTLEEVIRSHALVFAAEEARLENKVVDWQQWWDKLNVAADASTSETPHINAQQS</sequence>
<gene>
    <name evidence="2" type="ORF">D6C90_07424</name>
</gene>
<dbReference type="PANTHER" id="PTHR43377">
    <property type="entry name" value="BILIVERDIN REDUCTASE A"/>
    <property type="match status" value="1"/>
</dbReference>
<evidence type="ECO:0000313" key="2">
    <source>
        <dbReference type="EMBL" id="THZ35238.1"/>
    </source>
</evidence>
<name>A0A4S9UCW6_AURPU</name>
<evidence type="ECO:0000259" key="1">
    <source>
        <dbReference type="Pfam" id="PF01408"/>
    </source>
</evidence>
<dbReference type="GO" id="GO:0000166">
    <property type="term" value="F:nucleotide binding"/>
    <property type="evidence" value="ECO:0007669"/>
    <property type="project" value="InterPro"/>
</dbReference>
<proteinExistence type="predicted"/>
<dbReference type="PANTHER" id="PTHR43377:SF12">
    <property type="entry name" value="BINDING ROSSMANN FOLD OXIDOREDUCTASE, PUTATIVE (AFU_ORTHOLOGUE AFUA_3G11840)-RELATED"/>
    <property type="match status" value="1"/>
</dbReference>
<comment type="caution">
    <text evidence="2">The sequence shown here is derived from an EMBL/GenBank/DDBJ whole genome shotgun (WGS) entry which is preliminary data.</text>
</comment>
<dbReference type="SUPFAM" id="SSF55347">
    <property type="entry name" value="Glyceraldehyde-3-phosphate dehydrogenase-like, C-terminal domain"/>
    <property type="match status" value="1"/>
</dbReference>
<evidence type="ECO:0000313" key="3">
    <source>
        <dbReference type="Proteomes" id="UP000310121"/>
    </source>
</evidence>
<dbReference type="AlphaFoldDB" id="A0A4S9UCW6"/>
<dbReference type="Gene3D" id="3.40.50.720">
    <property type="entry name" value="NAD(P)-binding Rossmann-like Domain"/>
    <property type="match status" value="1"/>
</dbReference>
<protein>
    <submittedName>
        <fullName evidence="2">Streptomycin biosynthesis protein StrI</fullName>
    </submittedName>
</protein>
<dbReference type="InterPro" id="IPR036291">
    <property type="entry name" value="NAD(P)-bd_dom_sf"/>
</dbReference>
<dbReference type="EMBL" id="QZBN01000885">
    <property type="protein sequence ID" value="THZ35238.1"/>
    <property type="molecule type" value="Genomic_DNA"/>
</dbReference>
<dbReference type="Proteomes" id="UP000310121">
    <property type="component" value="Unassembled WGS sequence"/>
</dbReference>
<dbReference type="Gene3D" id="3.30.360.10">
    <property type="entry name" value="Dihydrodipicolinate Reductase, domain 2"/>
    <property type="match status" value="2"/>
</dbReference>
<dbReference type="InterPro" id="IPR000683">
    <property type="entry name" value="Gfo/Idh/MocA-like_OxRdtase_N"/>
</dbReference>
<dbReference type="SUPFAM" id="SSF51735">
    <property type="entry name" value="NAD(P)-binding Rossmann-fold domains"/>
    <property type="match status" value="1"/>
</dbReference>
<dbReference type="Pfam" id="PF01408">
    <property type="entry name" value="GFO_IDH_MocA"/>
    <property type="match status" value="1"/>
</dbReference>
<organism evidence="2 3">
    <name type="scientific">Aureobasidium pullulans</name>
    <name type="common">Black yeast</name>
    <name type="synonym">Pullularia pullulans</name>
    <dbReference type="NCBI Taxonomy" id="5580"/>
    <lineage>
        <taxon>Eukaryota</taxon>
        <taxon>Fungi</taxon>
        <taxon>Dikarya</taxon>
        <taxon>Ascomycota</taxon>
        <taxon>Pezizomycotina</taxon>
        <taxon>Dothideomycetes</taxon>
        <taxon>Dothideomycetidae</taxon>
        <taxon>Dothideales</taxon>
        <taxon>Saccotheciaceae</taxon>
        <taxon>Aureobasidium</taxon>
    </lineage>
</organism>
<reference evidence="2 3" key="1">
    <citation type="submission" date="2018-10" db="EMBL/GenBank/DDBJ databases">
        <title>Fifty Aureobasidium pullulans genomes reveal a recombining polyextremotolerant generalist.</title>
        <authorList>
            <person name="Gostincar C."/>
            <person name="Turk M."/>
            <person name="Zajc J."/>
            <person name="Gunde-Cimerman N."/>
        </authorList>
    </citation>
    <scope>NUCLEOTIDE SEQUENCE [LARGE SCALE GENOMIC DNA]</scope>
    <source>
        <strain evidence="2 3">EXF-3844</strain>
    </source>
</reference>
<accession>A0A4S9UCW6</accession>
<feature type="domain" description="Gfo/Idh/MocA-like oxidoreductase N-terminal" evidence="1">
    <location>
        <begin position="58"/>
        <end position="190"/>
    </location>
</feature>